<feature type="transmembrane region" description="Helical" evidence="1">
    <location>
        <begin position="133"/>
        <end position="154"/>
    </location>
</feature>
<evidence type="ECO:0000256" key="1">
    <source>
        <dbReference type="SAM" id="Phobius"/>
    </source>
</evidence>
<evidence type="ECO:0000313" key="3">
    <source>
        <dbReference type="Proteomes" id="UP000507470"/>
    </source>
</evidence>
<dbReference type="Proteomes" id="UP000507470">
    <property type="component" value="Unassembled WGS sequence"/>
</dbReference>
<organism evidence="2 3">
    <name type="scientific">Mytilus coruscus</name>
    <name type="common">Sea mussel</name>
    <dbReference type="NCBI Taxonomy" id="42192"/>
    <lineage>
        <taxon>Eukaryota</taxon>
        <taxon>Metazoa</taxon>
        <taxon>Spiralia</taxon>
        <taxon>Lophotrochozoa</taxon>
        <taxon>Mollusca</taxon>
        <taxon>Bivalvia</taxon>
        <taxon>Autobranchia</taxon>
        <taxon>Pteriomorphia</taxon>
        <taxon>Mytilida</taxon>
        <taxon>Mytiloidea</taxon>
        <taxon>Mytilidae</taxon>
        <taxon>Mytilinae</taxon>
        <taxon>Mytilus</taxon>
    </lineage>
</organism>
<evidence type="ECO:0000313" key="2">
    <source>
        <dbReference type="EMBL" id="CAC5381186.1"/>
    </source>
</evidence>
<gene>
    <name evidence="2" type="ORF">MCOR_17092</name>
</gene>
<reference evidence="2 3" key="1">
    <citation type="submission" date="2020-06" db="EMBL/GenBank/DDBJ databases">
        <authorList>
            <person name="Li R."/>
            <person name="Bekaert M."/>
        </authorList>
    </citation>
    <scope>NUCLEOTIDE SEQUENCE [LARGE SCALE GENOMIC DNA]</scope>
    <source>
        <strain evidence="3">wild</strain>
    </source>
</reference>
<name>A0A6J8BC72_MYTCO</name>
<protein>
    <recommendedName>
        <fullName evidence="4">MEGF10_11</fullName>
    </recommendedName>
</protein>
<accession>A0A6J8BC72</accession>
<keyword evidence="1" id="KW-1133">Transmembrane helix</keyword>
<proteinExistence type="predicted"/>
<keyword evidence="3" id="KW-1185">Reference proteome</keyword>
<keyword evidence="1" id="KW-0812">Transmembrane</keyword>
<sequence>MGSNVTTLNYGDKGVCTDDSGNLVCCFDHTLVNGKCVGCTIGFRFKGGSCMPCETNRYGKLCLQRCTCTFNQRCDNVLGCVNKTIFTQPASSQSTTCNTENFTQTTKLNLSEESEITNPTSTKKSSDGLLDREIVICTVVVACIIVILGLSYLVQIYRKNKKESMANTAQRTHSIKEFL</sequence>
<keyword evidence="1" id="KW-0472">Membrane</keyword>
<dbReference type="AlphaFoldDB" id="A0A6J8BC72"/>
<dbReference type="EMBL" id="CACVKT020003009">
    <property type="protein sequence ID" value="CAC5381186.1"/>
    <property type="molecule type" value="Genomic_DNA"/>
</dbReference>
<evidence type="ECO:0008006" key="4">
    <source>
        <dbReference type="Google" id="ProtNLM"/>
    </source>
</evidence>
<dbReference type="OrthoDB" id="6060805at2759"/>